<gene>
    <name evidence="1" type="ORF">S12H4_14227</name>
</gene>
<evidence type="ECO:0000313" key="1">
    <source>
        <dbReference type="EMBL" id="GAI80579.1"/>
    </source>
</evidence>
<reference evidence="1" key="1">
    <citation type="journal article" date="2014" name="Front. Microbiol.">
        <title>High frequency of phylogenetically diverse reductive dehalogenase-homologous genes in deep subseafloor sedimentary metagenomes.</title>
        <authorList>
            <person name="Kawai M."/>
            <person name="Futagami T."/>
            <person name="Toyoda A."/>
            <person name="Takaki Y."/>
            <person name="Nishi S."/>
            <person name="Hori S."/>
            <person name="Arai W."/>
            <person name="Tsubouchi T."/>
            <person name="Morono Y."/>
            <person name="Uchiyama I."/>
            <person name="Ito T."/>
            <person name="Fujiyama A."/>
            <person name="Inagaki F."/>
            <person name="Takami H."/>
        </authorList>
    </citation>
    <scope>NUCLEOTIDE SEQUENCE</scope>
    <source>
        <strain evidence="1">Expedition CK06-06</strain>
    </source>
</reference>
<accession>X1TKM5</accession>
<protein>
    <submittedName>
        <fullName evidence="1">Uncharacterized protein</fullName>
    </submittedName>
</protein>
<dbReference type="EMBL" id="BARW01006776">
    <property type="protein sequence ID" value="GAI80579.1"/>
    <property type="molecule type" value="Genomic_DNA"/>
</dbReference>
<comment type="caution">
    <text evidence="1">The sequence shown here is derived from an EMBL/GenBank/DDBJ whole genome shotgun (WGS) entry which is preliminary data.</text>
</comment>
<sequence length="121" mass="14205">QMNELAEDKAVEASGEEKSRVKEVADLFLSIAVNEPITPIFRDLSKFYLLLMFNWNKELGKRPDIEKQISTAQKIVMAQMTMLDTIDLLKYQLKRGRDMRNWNPPAFELSRHYLETLEKKD</sequence>
<proteinExistence type="predicted"/>
<organism evidence="1">
    <name type="scientific">marine sediment metagenome</name>
    <dbReference type="NCBI Taxonomy" id="412755"/>
    <lineage>
        <taxon>unclassified sequences</taxon>
        <taxon>metagenomes</taxon>
        <taxon>ecological metagenomes</taxon>
    </lineage>
</organism>
<feature type="non-terminal residue" evidence="1">
    <location>
        <position position="1"/>
    </location>
</feature>
<name>X1TKM5_9ZZZZ</name>
<dbReference type="AlphaFoldDB" id="X1TKM5"/>